<proteinExistence type="predicted"/>
<dbReference type="AlphaFoldDB" id="A0A183ER65"/>
<evidence type="ECO:0000313" key="2">
    <source>
        <dbReference type="WBParaSite" id="GPUH_0002348601-mRNA-1"/>
    </source>
</evidence>
<name>A0A183ER65_9BILA</name>
<reference evidence="2" key="1">
    <citation type="submission" date="2016-06" db="UniProtKB">
        <authorList>
            <consortium name="WormBaseParasite"/>
        </authorList>
    </citation>
    <scope>IDENTIFICATION</scope>
</reference>
<organism evidence="2">
    <name type="scientific">Gongylonema pulchrum</name>
    <dbReference type="NCBI Taxonomy" id="637853"/>
    <lineage>
        <taxon>Eukaryota</taxon>
        <taxon>Metazoa</taxon>
        <taxon>Ecdysozoa</taxon>
        <taxon>Nematoda</taxon>
        <taxon>Chromadorea</taxon>
        <taxon>Rhabditida</taxon>
        <taxon>Spirurina</taxon>
        <taxon>Spiruromorpha</taxon>
        <taxon>Spiruroidea</taxon>
        <taxon>Gongylonematidae</taxon>
        <taxon>Gongylonema</taxon>
    </lineage>
</organism>
<sequence length="199" mass="19994">LIAPSSLPRPPLPVPGTLSPGPVPLPPAQPLIPLVIPAAAADNSPLPLPSTVGPATVPSVDMQYADRTASSATVASPPYQVPPSGQTFLVLPTDFPQPPTALPGPSMSTIASPSPQICPRIGALGPGPLTSSTPQLALPSAFPAPSEQPPQIDCPGAGYASTSILDEMCFTDSPDEAGCPREAGSVGSSVILLAFPLFL</sequence>
<feature type="region of interest" description="Disordered" evidence="1">
    <location>
        <begin position="1"/>
        <end position="20"/>
    </location>
</feature>
<accession>A0A183ER65</accession>
<protein>
    <submittedName>
        <fullName evidence="2">Vegetative cell wall protein gp1</fullName>
    </submittedName>
</protein>
<dbReference type="WBParaSite" id="GPUH_0002348601-mRNA-1">
    <property type="protein sequence ID" value="GPUH_0002348601-mRNA-1"/>
    <property type="gene ID" value="GPUH_0002348601"/>
</dbReference>
<evidence type="ECO:0000256" key="1">
    <source>
        <dbReference type="SAM" id="MobiDB-lite"/>
    </source>
</evidence>